<reference evidence="1" key="1">
    <citation type="submission" date="2018-02" db="EMBL/GenBank/DDBJ databases">
        <title>Rhizophora mucronata_Transcriptome.</title>
        <authorList>
            <person name="Meera S.P."/>
            <person name="Sreeshan A."/>
            <person name="Augustine A."/>
        </authorList>
    </citation>
    <scope>NUCLEOTIDE SEQUENCE</scope>
    <source>
        <tissue evidence="1">Leaf</tissue>
    </source>
</reference>
<accession>A0A2P2PXN0</accession>
<dbReference type="EMBL" id="GGEC01078961">
    <property type="protein sequence ID" value="MBX59445.1"/>
    <property type="molecule type" value="Transcribed_RNA"/>
</dbReference>
<proteinExistence type="predicted"/>
<sequence>MAITQCRGILNNYVMPLRNYLDLEHDYLLKVIFEEQT</sequence>
<organism evidence="1">
    <name type="scientific">Rhizophora mucronata</name>
    <name type="common">Asiatic mangrove</name>
    <dbReference type="NCBI Taxonomy" id="61149"/>
    <lineage>
        <taxon>Eukaryota</taxon>
        <taxon>Viridiplantae</taxon>
        <taxon>Streptophyta</taxon>
        <taxon>Embryophyta</taxon>
        <taxon>Tracheophyta</taxon>
        <taxon>Spermatophyta</taxon>
        <taxon>Magnoliopsida</taxon>
        <taxon>eudicotyledons</taxon>
        <taxon>Gunneridae</taxon>
        <taxon>Pentapetalae</taxon>
        <taxon>rosids</taxon>
        <taxon>fabids</taxon>
        <taxon>Malpighiales</taxon>
        <taxon>Rhizophoraceae</taxon>
        <taxon>Rhizophora</taxon>
    </lineage>
</organism>
<evidence type="ECO:0000313" key="1">
    <source>
        <dbReference type="EMBL" id="MBX59445.1"/>
    </source>
</evidence>
<dbReference type="AlphaFoldDB" id="A0A2P2PXN0"/>
<protein>
    <submittedName>
        <fullName evidence="1">Uncharacterized protein</fullName>
    </submittedName>
</protein>
<name>A0A2P2PXN0_RHIMU</name>